<evidence type="ECO:0008006" key="3">
    <source>
        <dbReference type="Google" id="ProtNLM"/>
    </source>
</evidence>
<dbReference type="Proteomes" id="UP000070257">
    <property type="component" value="Unassembled WGS sequence"/>
</dbReference>
<dbReference type="EMBL" id="LHXT01000011">
    <property type="protein sequence ID" value="KXA98654.1"/>
    <property type="molecule type" value="Genomic_DNA"/>
</dbReference>
<evidence type="ECO:0000313" key="1">
    <source>
        <dbReference type="EMBL" id="KXA98654.1"/>
    </source>
</evidence>
<dbReference type="AlphaFoldDB" id="A0A656YX59"/>
<name>A0A656YX59_9EURY</name>
<evidence type="ECO:0000313" key="2">
    <source>
        <dbReference type="Proteomes" id="UP000070257"/>
    </source>
</evidence>
<protein>
    <recommendedName>
        <fullName evidence="3">Polymerase nucleotidyl transferase domain-containing protein</fullName>
    </recommendedName>
</protein>
<reference evidence="1 2" key="1">
    <citation type="journal article" date="2016" name="Sci. Rep.">
        <title>Metabolic traits of an uncultured archaeal lineage -MSBL1- from brine pools of the Red Sea.</title>
        <authorList>
            <person name="Mwirichia R."/>
            <person name="Alam I."/>
            <person name="Rashid M."/>
            <person name="Vinu M."/>
            <person name="Ba-Alawi W."/>
            <person name="Anthony Kamau A."/>
            <person name="Kamanda Ngugi D."/>
            <person name="Goker M."/>
            <person name="Klenk H.P."/>
            <person name="Bajic V."/>
            <person name="Stingl U."/>
        </authorList>
    </citation>
    <scope>NUCLEOTIDE SEQUENCE [LARGE SCALE GENOMIC DNA]</scope>
    <source>
        <strain evidence="1">SCGC-AAA259J03</strain>
    </source>
</reference>
<comment type="caution">
    <text evidence="1">The sequence shown here is derived from an EMBL/GenBank/DDBJ whole genome shotgun (WGS) entry which is preliminary data.</text>
</comment>
<sequence>MESCPGPVMVLVTGSTVHGEMTELSDVDGTVFLNFSRRAELDEYRGKFRGLAEEQFGKSTEKKFYEPHWSVFFYSCEAIRDTDVFARFNGELPADFTMFNLKENSLLLYGEERRDEFPVEYRQDMIDEWASFAPSYHLKRAEKLAGGKDRIRACYALSRSILQTTRVMVWKEAKCTSSSYSKIVGAYRELGRCESLPIWALEAREQDFDVPLKKVRDKLKPSNTFIWSVLREELYERS</sequence>
<organism evidence="1 2">
    <name type="scientific">candidate division MSBL1 archaeon SCGC-AAA259J03</name>
    <dbReference type="NCBI Taxonomy" id="1698269"/>
    <lineage>
        <taxon>Archaea</taxon>
        <taxon>Methanobacteriati</taxon>
        <taxon>Methanobacteriota</taxon>
        <taxon>candidate division MSBL1</taxon>
    </lineage>
</organism>
<gene>
    <name evidence="1" type="ORF">AKJ39_01275</name>
</gene>
<proteinExistence type="predicted"/>
<accession>A0A656YX59</accession>
<keyword evidence="2" id="KW-1185">Reference proteome</keyword>